<comment type="caution">
    <text evidence="1">The sequence shown here is derived from an EMBL/GenBank/DDBJ whole genome shotgun (WGS) entry which is preliminary data.</text>
</comment>
<evidence type="ECO:0000313" key="2">
    <source>
        <dbReference type="Proteomes" id="UP001498398"/>
    </source>
</evidence>
<name>A0ABR1ITR4_9AGAR</name>
<protein>
    <submittedName>
        <fullName evidence="1">Uncharacterized protein</fullName>
    </submittedName>
</protein>
<organism evidence="1 2">
    <name type="scientific">Marasmiellus scandens</name>
    <dbReference type="NCBI Taxonomy" id="2682957"/>
    <lineage>
        <taxon>Eukaryota</taxon>
        <taxon>Fungi</taxon>
        <taxon>Dikarya</taxon>
        <taxon>Basidiomycota</taxon>
        <taxon>Agaricomycotina</taxon>
        <taxon>Agaricomycetes</taxon>
        <taxon>Agaricomycetidae</taxon>
        <taxon>Agaricales</taxon>
        <taxon>Marasmiineae</taxon>
        <taxon>Omphalotaceae</taxon>
        <taxon>Marasmiellus</taxon>
    </lineage>
</organism>
<keyword evidence="2" id="KW-1185">Reference proteome</keyword>
<proteinExistence type="predicted"/>
<gene>
    <name evidence="1" type="ORF">VKT23_017874</name>
</gene>
<dbReference type="Proteomes" id="UP001498398">
    <property type="component" value="Unassembled WGS sequence"/>
</dbReference>
<dbReference type="EMBL" id="JBANRG010000077">
    <property type="protein sequence ID" value="KAK7438744.1"/>
    <property type="molecule type" value="Genomic_DNA"/>
</dbReference>
<reference evidence="1 2" key="1">
    <citation type="submission" date="2024-01" db="EMBL/GenBank/DDBJ databases">
        <title>A draft genome for the cacao thread blight pathogen Marasmiellus scandens.</title>
        <authorList>
            <person name="Baruah I.K."/>
            <person name="Leung J."/>
            <person name="Bukari Y."/>
            <person name="Amoako-Attah I."/>
            <person name="Meinhardt L.W."/>
            <person name="Bailey B.A."/>
            <person name="Cohen S.P."/>
        </authorList>
    </citation>
    <scope>NUCLEOTIDE SEQUENCE [LARGE SCALE GENOMIC DNA]</scope>
    <source>
        <strain evidence="1 2">GH-19</strain>
    </source>
</reference>
<sequence>MLLINQRLDKLASLTVELVHHGLLPCSHLPPPEVDPFDTEKDDEGPLNGMNTWQSETCENSKFGLLDCAFPHYLAEIAEQINFPNLGYLIRRFLYEQLQDNTAPCDIDPEDLPSISSKIDVFNSAIAEFYAPSDVAGIRGMRCERIWCTNSWCGSHCKGCVHVVTDKDKPGLKGMDIVRMHLLFSFKYEGTTYPCVLVQWYKRVGRAPDPNTGMWMVKQEPAFSLIHLDSVLRAVHLLPVFSKKPLPPKFDYHFSLDCFSTLYLISIHVSEYGLEEDVEKSWLSKLTISLYTLYKWDLLMWEERLRELKDADICGLSEKMLSREEAEERKQMKERVILERNLEEDDMYLEEEGVYHMGAR</sequence>
<evidence type="ECO:0000313" key="1">
    <source>
        <dbReference type="EMBL" id="KAK7438744.1"/>
    </source>
</evidence>
<accession>A0ABR1ITR4</accession>